<proteinExistence type="predicted"/>
<organism evidence="1 2">
    <name type="scientific">Dictyoglomus turgidum (strain DSM 6724 / Z-1310)</name>
    <dbReference type="NCBI Taxonomy" id="515635"/>
    <lineage>
        <taxon>Bacteria</taxon>
        <taxon>Pseudomonadati</taxon>
        <taxon>Dictyoglomota</taxon>
        <taxon>Dictyoglomia</taxon>
        <taxon>Dictyoglomales</taxon>
        <taxon>Dictyoglomaceae</taxon>
        <taxon>Dictyoglomus</taxon>
    </lineage>
</organism>
<dbReference type="GO" id="GO:1904047">
    <property type="term" value="F:S-adenosyl-L-methionine binding"/>
    <property type="evidence" value="ECO:0000318"/>
    <property type="project" value="GO_Central"/>
</dbReference>
<evidence type="ECO:0000313" key="1">
    <source>
        <dbReference type="EMBL" id="ACK41763.1"/>
    </source>
</evidence>
<dbReference type="GO" id="GO:0003913">
    <property type="term" value="F:DNA photolyase activity"/>
    <property type="evidence" value="ECO:0000318"/>
    <property type="project" value="GO_Central"/>
</dbReference>
<protein>
    <submittedName>
        <fullName evidence="1">DNA repair photolyase</fullName>
    </submittedName>
</protein>
<dbReference type="PATRIC" id="fig|515635.4.peg.489"/>
<dbReference type="EMBL" id="CP001251">
    <property type="protein sequence ID" value="ACK41763.1"/>
    <property type="molecule type" value="Genomic_DNA"/>
</dbReference>
<dbReference type="eggNOG" id="COG1533">
    <property type="taxonomic scope" value="Bacteria"/>
</dbReference>
<dbReference type="AlphaFoldDB" id="B8E1Y0"/>
<evidence type="ECO:0000313" key="2">
    <source>
        <dbReference type="Proteomes" id="UP000007719"/>
    </source>
</evidence>
<dbReference type="FunFam" id="3.40.50.12110:FF:000002">
    <property type="entry name" value="Spore photoproduct lyase"/>
    <property type="match status" value="1"/>
</dbReference>
<dbReference type="Gene3D" id="3.40.50.12110">
    <property type="match status" value="1"/>
</dbReference>
<name>B8E1Y0_DICTD</name>
<dbReference type="Pfam" id="PF20903">
    <property type="entry name" value="SPL"/>
    <property type="match status" value="1"/>
</dbReference>
<dbReference type="STRING" id="515635.Dtur_0463"/>
<dbReference type="HOGENOM" id="CLU_030330_0_0_0"/>
<dbReference type="GO" id="GO:0051539">
    <property type="term" value="F:4 iron, 4 sulfur cluster binding"/>
    <property type="evidence" value="ECO:0000318"/>
    <property type="project" value="GO_Central"/>
</dbReference>
<dbReference type="Gene3D" id="3.80.30.30">
    <property type="match status" value="1"/>
</dbReference>
<dbReference type="OrthoDB" id="9783671at2"/>
<dbReference type="EnsemblBacteria" id="ACK41763">
    <property type="protein sequence ID" value="ACK41763"/>
    <property type="gene ID" value="Dtur_0463"/>
</dbReference>
<dbReference type="Proteomes" id="UP000007719">
    <property type="component" value="Chromosome"/>
</dbReference>
<sequence length="335" mass="39769">MKSLRTSLLSKPFSHIYVEKEIISHEITKEILKKFPNSQIITVNHYKEVFSRPRQNYKLQELSKKLILAKKREKFLSPASSLCQNFGHPYFYYANLIVNCIFNCDYCFLKGMYSSANIVIFVNIEDYFKEIDEILKKHPLYLSPSYETDLLAMEEIVPFFSRFVNYAYSKENLILEVRTKSVNYTAIKNLKPSPNIILAWTLLPQEIIERYEKTPNLSLRINTIKRAIHDGWKVRLSFDPIILVENWKEIYKKFIDYIFSEIPASKIQDITIGVFRIPKEYLKRMRKKFENEITLFPYVEDIDAYTYSPSTKEELLNFISSKVKNYIPEDKIYTI</sequence>
<reference evidence="2" key="1">
    <citation type="journal article" date="2016" name="Front. Microbiol.">
        <title>The complete genome sequence of hyperthermophile Dictyoglomus turgidum DSM 6724 reveals a specialized carbohydrate fermentor.</title>
        <authorList>
            <person name="Brumm P.J."/>
            <person name="Gowda K."/>
            <person name="Robb F.T."/>
            <person name="Mead D.A."/>
        </authorList>
    </citation>
    <scope>NUCLEOTIDE SEQUENCE [LARGE SCALE GENOMIC DNA]</scope>
    <source>
        <strain evidence="2">DSM 6724 / Z-1310</strain>
    </source>
</reference>
<dbReference type="GO" id="GO:0042601">
    <property type="term" value="C:endospore-forming forespore"/>
    <property type="evidence" value="ECO:0000318"/>
    <property type="project" value="GO_Central"/>
</dbReference>
<keyword evidence="2" id="KW-1185">Reference proteome</keyword>
<dbReference type="PANTHER" id="PTHR37822:SF2">
    <property type="entry name" value="SPORE PHOTOPRODUCT LYASE"/>
    <property type="match status" value="1"/>
</dbReference>
<gene>
    <name evidence="1" type="ordered locus">Dtur_0463</name>
</gene>
<accession>B8E1Y0</accession>
<dbReference type="RefSeq" id="WP_012582848.1">
    <property type="nucleotide sequence ID" value="NC_011661.1"/>
</dbReference>
<dbReference type="PANTHER" id="PTHR37822">
    <property type="entry name" value="SPORE PHOTOPRODUCT LYASE-RELATED"/>
    <property type="match status" value="1"/>
</dbReference>
<dbReference type="KEGG" id="dtu:Dtur_0463"/>
<dbReference type="InterPro" id="IPR049539">
    <property type="entry name" value="SPL"/>
</dbReference>
<dbReference type="InParanoid" id="B8E1Y0"/>